<organism evidence="6 7">
    <name type="scientific">Coptotermes formosanus</name>
    <name type="common">Formosan subterranean termite</name>
    <dbReference type="NCBI Taxonomy" id="36987"/>
    <lineage>
        <taxon>Eukaryota</taxon>
        <taxon>Metazoa</taxon>
        <taxon>Ecdysozoa</taxon>
        <taxon>Arthropoda</taxon>
        <taxon>Hexapoda</taxon>
        <taxon>Insecta</taxon>
        <taxon>Pterygota</taxon>
        <taxon>Neoptera</taxon>
        <taxon>Polyneoptera</taxon>
        <taxon>Dictyoptera</taxon>
        <taxon>Blattodea</taxon>
        <taxon>Blattoidea</taxon>
        <taxon>Termitoidae</taxon>
        <taxon>Rhinotermitidae</taxon>
        <taxon>Coptotermes</taxon>
    </lineage>
</organism>
<dbReference type="PANTHER" id="PTHR13516:SF4">
    <property type="entry name" value="FI09323P"/>
    <property type="match status" value="1"/>
</dbReference>
<dbReference type="AlphaFoldDB" id="A0A6L2Q7R3"/>
<dbReference type="GO" id="GO:0001682">
    <property type="term" value="P:tRNA 5'-leader removal"/>
    <property type="evidence" value="ECO:0007669"/>
    <property type="project" value="TreeGrafter"/>
</dbReference>
<feature type="region of interest" description="Disordered" evidence="4">
    <location>
        <begin position="150"/>
        <end position="195"/>
    </location>
</feature>
<proteinExistence type="inferred from homology"/>
<dbReference type="GO" id="GO:0000172">
    <property type="term" value="C:ribonuclease MRP complex"/>
    <property type="evidence" value="ECO:0007669"/>
    <property type="project" value="TreeGrafter"/>
</dbReference>
<evidence type="ECO:0000313" key="7">
    <source>
        <dbReference type="Proteomes" id="UP000502823"/>
    </source>
</evidence>
<dbReference type="Gene3D" id="3.30.110.20">
    <property type="entry name" value="Alba-like domain"/>
    <property type="match status" value="1"/>
</dbReference>
<gene>
    <name evidence="6" type="ORF">Cfor_03497</name>
</gene>
<dbReference type="GO" id="GO:0005634">
    <property type="term" value="C:nucleus"/>
    <property type="evidence" value="ECO:0007669"/>
    <property type="project" value="UniProtKB-SubCell"/>
</dbReference>
<dbReference type="FunCoup" id="A0A6L2Q7R3">
    <property type="interactions" value="102"/>
</dbReference>
<protein>
    <recommendedName>
        <fullName evidence="5">DNA/RNA-binding protein Alba-like domain-containing protein</fullName>
    </recommendedName>
</protein>
<evidence type="ECO:0000313" key="6">
    <source>
        <dbReference type="EMBL" id="GFG38845.1"/>
    </source>
</evidence>
<dbReference type="PANTHER" id="PTHR13516">
    <property type="entry name" value="RIBONUCLEASE P SUBUNIT P25"/>
    <property type="match status" value="1"/>
</dbReference>
<evidence type="ECO:0000259" key="5">
    <source>
        <dbReference type="Pfam" id="PF01918"/>
    </source>
</evidence>
<dbReference type="GO" id="GO:0003723">
    <property type="term" value="F:RNA binding"/>
    <property type="evidence" value="ECO:0007669"/>
    <property type="project" value="TreeGrafter"/>
</dbReference>
<dbReference type="Proteomes" id="UP000502823">
    <property type="component" value="Unassembled WGS sequence"/>
</dbReference>
<keyword evidence="7" id="KW-1185">Reference proteome</keyword>
<reference evidence="7" key="1">
    <citation type="submission" date="2020-01" db="EMBL/GenBank/DDBJ databases">
        <title>Draft genome sequence of the Termite Coptotermes fromosanus.</title>
        <authorList>
            <person name="Itakura S."/>
            <person name="Yosikawa Y."/>
            <person name="Umezawa K."/>
        </authorList>
    </citation>
    <scope>NUCLEOTIDE SEQUENCE [LARGE SCALE GENOMIC DNA]</scope>
</reference>
<evidence type="ECO:0000256" key="1">
    <source>
        <dbReference type="ARBA" id="ARBA00004123"/>
    </source>
</evidence>
<feature type="compositionally biased region" description="Basic and acidic residues" evidence="4">
    <location>
        <begin position="178"/>
        <end position="195"/>
    </location>
</feature>
<dbReference type="InterPro" id="IPR036882">
    <property type="entry name" value="Alba-like_dom_sf"/>
</dbReference>
<dbReference type="OrthoDB" id="424402at2759"/>
<feature type="domain" description="DNA/RNA-binding protein Alba-like" evidence="5">
    <location>
        <begin position="4"/>
        <end position="62"/>
    </location>
</feature>
<comment type="caution">
    <text evidence="6">The sequence shown here is derived from an EMBL/GenBank/DDBJ whole genome shotgun (WGS) entry which is preliminary data.</text>
</comment>
<name>A0A6L2Q7R3_COPFO</name>
<accession>A0A6L2Q7R3</accession>
<dbReference type="EMBL" id="BLKM01000830">
    <property type="protein sequence ID" value="GFG38845.1"/>
    <property type="molecule type" value="Genomic_DNA"/>
</dbReference>
<dbReference type="InterPro" id="IPR002775">
    <property type="entry name" value="DNA/RNA-bd_Alba-like"/>
</dbReference>
<sequence>MNLKVSGGSKMRNLLGYAMKAFKEERAIVWSGSGAAMGKAISCVEIMKRRYKQTYQITKICYRKVEEFWEPQLEELDPLVVVREVPTIHILLSKDPLNTAEPGYQAPGAYDAFWKSSEGPGKQKHMGPTARKSMKTGVSAEQFAAMGLRTGTGHKQSSGKQKQNMEPIAHVDISNTSVKEESKDDPEHDELTILS</sequence>
<comment type="similarity">
    <text evidence="2">Belongs to the histone-like Alba family.</text>
</comment>
<keyword evidence="3" id="KW-0539">Nucleus</keyword>
<dbReference type="InterPro" id="IPR051958">
    <property type="entry name" value="Alba-like_NAB"/>
</dbReference>
<dbReference type="InParanoid" id="A0A6L2Q7R3"/>
<evidence type="ECO:0000256" key="4">
    <source>
        <dbReference type="SAM" id="MobiDB-lite"/>
    </source>
</evidence>
<evidence type="ECO:0000256" key="3">
    <source>
        <dbReference type="ARBA" id="ARBA00023242"/>
    </source>
</evidence>
<evidence type="ECO:0000256" key="2">
    <source>
        <dbReference type="ARBA" id="ARBA00008018"/>
    </source>
</evidence>
<dbReference type="Pfam" id="PF01918">
    <property type="entry name" value="Alba"/>
    <property type="match status" value="1"/>
</dbReference>
<feature type="compositionally biased region" description="Polar residues" evidence="4">
    <location>
        <begin position="153"/>
        <end position="164"/>
    </location>
</feature>
<comment type="subcellular location">
    <subcellularLocation>
        <location evidence="1">Nucleus</location>
    </subcellularLocation>
</comment>
<dbReference type="SUPFAM" id="SSF82704">
    <property type="entry name" value="AlbA-like"/>
    <property type="match status" value="1"/>
</dbReference>